<dbReference type="STRING" id="1037660.A0A066WL20"/>
<dbReference type="OrthoDB" id="550577at2759"/>
<evidence type="ECO:0000313" key="2">
    <source>
        <dbReference type="EMBL" id="KDN51315.1"/>
    </source>
</evidence>
<dbReference type="RefSeq" id="XP_013244651.1">
    <property type="nucleotide sequence ID" value="XM_013389197.1"/>
</dbReference>
<dbReference type="SUPFAM" id="SSF51445">
    <property type="entry name" value="(Trans)glycosidases"/>
    <property type="match status" value="1"/>
</dbReference>
<feature type="chain" id="PRO_5001629120" evidence="1">
    <location>
        <begin position="17"/>
        <end position="365"/>
    </location>
</feature>
<dbReference type="HOGENOM" id="CLU_759066_0_0_1"/>
<dbReference type="InParanoid" id="A0A066WL20"/>
<name>A0A066WL20_TILAU</name>
<dbReference type="GeneID" id="25266833"/>
<dbReference type="GO" id="GO:0016787">
    <property type="term" value="F:hydrolase activity"/>
    <property type="evidence" value="ECO:0007669"/>
    <property type="project" value="UniProtKB-KW"/>
</dbReference>
<dbReference type="InterPro" id="IPR017853">
    <property type="entry name" value="GH"/>
</dbReference>
<gene>
    <name evidence="2" type="ORF">K437DRAFT_277823</name>
</gene>
<dbReference type="Proteomes" id="UP000027361">
    <property type="component" value="Unassembled WGS sequence"/>
</dbReference>
<feature type="signal peptide" evidence="1">
    <location>
        <begin position="1"/>
        <end position="16"/>
    </location>
</feature>
<evidence type="ECO:0000313" key="3">
    <source>
        <dbReference type="Proteomes" id="UP000027361"/>
    </source>
</evidence>
<keyword evidence="3" id="KW-1185">Reference proteome</keyword>
<dbReference type="AlphaFoldDB" id="A0A066WL20"/>
<dbReference type="Gene3D" id="3.20.20.80">
    <property type="entry name" value="Glycosidases"/>
    <property type="match status" value="1"/>
</dbReference>
<accession>A0A066WL20</accession>
<proteinExistence type="predicted"/>
<keyword evidence="1" id="KW-0732">Signal</keyword>
<evidence type="ECO:0000256" key="1">
    <source>
        <dbReference type="SAM" id="SignalP"/>
    </source>
</evidence>
<keyword evidence="2" id="KW-0378">Hydrolase</keyword>
<dbReference type="Gene3D" id="2.40.30.140">
    <property type="match status" value="1"/>
</dbReference>
<sequence length="365" mass="40566">MYLSFFPLFILSTALSAPFAGKRNGTLVSGALWQWLGDKAKLFAHMGITPHGNGDAYDLSNFGEYIKNSNAENAETRIKYGTEDQLEVTMKTLRENGIGIYLDVNDRPYEGTADQIKGCTKFKFPGHAGKYSDFKWSFQSFIGVDWDDKKQGKRMFRVAGRRKMWAQNVDGEKEHCKNSAKSCEVHLDSFTGEPSSHFDAALHYYFEEAVEAGLDCELLNILEGSIRQTRQDEAITLVNNHDTQAGQALEPPVPLAFMPLAYAIIALCESSTPCVFVGDLHGCHGQVKDQPELLIMPNLVTLIAARRHFAYMMQRDCWEHPSCIGWARGGDEHGHDGCIVGLCIADEGAPRDGDGERVRGSARSM</sequence>
<reference evidence="2 3" key="1">
    <citation type="submission" date="2014-05" db="EMBL/GenBank/DDBJ databases">
        <title>Draft genome sequence of a rare smut relative, Tilletiaria anomala UBC 951.</title>
        <authorList>
            <consortium name="DOE Joint Genome Institute"/>
            <person name="Toome M."/>
            <person name="Kuo A."/>
            <person name="Henrissat B."/>
            <person name="Lipzen A."/>
            <person name="Tritt A."/>
            <person name="Yoshinaga Y."/>
            <person name="Zane M."/>
            <person name="Barry K."/>
            <person name="Grigoriev I.V."/>
            <person name="Spatafora J.W."/>
            <person name="Aimea M.C."/>
        </authorList>
    </citation>
    <scope>NUCLEOTIDE SEQUENCE [LARGE SCALE GENOMIC DNA]</scope>
    <source>
        <strain evidence="2 3">UBC 951</strain>
    </source>
</reference>
<protein>
    <submittedName>
        <fullName evidence="2">Glycoside hydrolase family 13 protein</fullName>
    </submittedName>
</protein>
<dbReference type="EMBL" id="JMSN01000017">
    <property type="protein sequence ID" value="KDN51315.1"/>
    <property type="molecule type" value="Genomic_DNA"/>
</dbReference>
<comment type="caution">
    <text evidence="2">The sequence shown here is derived from an EMBL/GenBank/DDBJ whole genome shotgun (WGS) entry which is preliminary data.</text>
</comment>
<organism evidence="2 3">
    <name type="scientific">Tilletiaria anomala (strain ATCC 24038 / CBS 436.72 / UBC 951)</name>
    <dbReference type="NCBI Taxonomy" id="1037660"/>
    <lineage>
        <taxon>Eukaryota</taxon>
        <taxon>Fungi</taxon>
        <taxon>Dikarya</taxon>
        <taxon>Basidiomycota</taxon>
        <taxon>Ustilaginomycotina</taxon>
        <taxon>Exobasidiomycetes</taxon>
        <taxon>Georgefischeriales</taxon>
        <taxon>Tilletiariaceae</taxon>
        <taxon>Tilletiaria</taxon>
    </lineage>
</organism>